<dbReference type="GO" id="GO:0005829">
    <property type="term" value="C:cytosol"/>
    <property type="evidence" value="ECO:0007669"/>
    <property type="project" value="TreeGrafter"/>
</dbReference>
<dbReference type="SFLD" id="SFLDG01205">
    <property type="entry name" value="AMPS.1"/>
    <property type="match status" value="1"/>
</dbReference>
<evidence type="ECO:0000256" key="3">
    <source>
        <dbReference type="ARBA" id="ARBA00012452"/>
    </source>
</evidence>
<evidence type="ECO:0000256" key="1">
    <source>
        <dbReference type="ARBA" id="ARBA00007297"/>
    </source>
</evidence>
<dbReference type="Gene3D" id="3.40.30.10">
    <property type="entry name" value="Glutaredoxin"/>
    <property type="match status" value="1"/>
</dbReference>
<dbReference type="STRING" id="70415.A0A5S6QNJ4"/>
<dbReference type="Pfam" id="PF02798">
    <property type="entry name" value="GST_N"/>
    <property type="match status" value="1"/>
</dbReference>
<dbReference type="Gene3D" id="1.20.1050.10">
    <property type="match status" value="1"/>
</dbReference>
<evidence type="ECO:0000256" key="4">
    <source>
        <dbReference type="ARBA" id="ARBA00022679"/>
    </source>
</evidence>
<dbReference type="SFLD" id="SFLDS00019">
    <property type="entry name" value="Glutathione_Transferase_(cytos"/>
    <property type="match status" value="1"/>
</dbReference>
<sequence length="204" mass="23816">MAGQLKLAYFDVKGLGEMIRITLHDNMVDFVDELVMPEDWPKLKPQMAFGQIPCLYDSGKQIVQSSAIMRHLARRYGLYGSPDEMDWVDQLFDQASDIRMELNHMIYHEYEKKDNFLQTTLPGQLETIEKHIKGKQFFVGNNPTIVDYSIFYLLEEIVALEPRSLDQFPSLKAFHDNFAARPNLKPYLQSSKYKNRLFTMCGRH</sequence>
<evidence type="ECO:0000259" key="7">
    <source>
        <dbReference type="PROSITE" id="PS50405"/>
    </source>
</evidence>
<evidence type="ECO:0000313" key="9">
    <source>
        <dbReference type="WBParaSite" id="TMUE_2000008926.1"/>
    </source>
</evidence>
<dbReference type="AlphaFoldDB" id="A0A5S6QNJ4"/>
<dbReference type="PROSITE" id="PS50404">
    <property type="entry name" value="GST_NTER"/>
    <property type="match status" value="1"/>
</dbReference>
<comment type="subunit">
    <text evidence="2">Homodimer.</text>
</comment>
<dbReference type="InterPro" id="IPR050213">
    <property type="entry name" value="GST_superfamily"/>
</dbReference>
<dbReference type="SUPFAM" id="SSF47616">
    <property type="entry name" value="GST C-terminal domain-like"/>
    <property type="match status" value="1"/>
</dbReference>
<dbReference type="PROSITE" id="PS50405">
    <property type="entry name" value="GST_CTER"/>
    <property type="match status" value="1"/>
</dbReference>
<dbReference type="InterPro" id="IPR040079">
    <property type="entry name" value="Glutathione_S-Trfase"/>
</dbReference>
<dbReference type="InterPro" id="IPR036282">
    <property type="entry name" value="Glutathione-S-Trfase_C_sf"/>
</dbReference>
<dbReference type="InterPro" id="IPR036249">
    <property type="entry name" value="Thioredoxin-like_sf"/>
</dbReference>
<name>A0A5S6QNJ4_TRIMR</name>
<evidence type="ECO:0000313" key="8">
    <source>
        <dbReference type="Proteomes" id="UP000046395"/>
    </source>
</evidence>
<keyword evidence="8" id="KW-1185">Reference proteome</keyword>
<feature type="domain" description="GST C-terminal" evidence="7">
    <location>
        <begin position="81"/>
        <end position="198"/>
    </location>
</feature>
<comment type="similarity">
    <text evidence="1">Belongs to the GST superfamily. Pi family.</text>
</comment>
<dbReference type="PANTHER" id="PTHR11571">
    <property type="entry name" value="GLUTATHIONE S-TRANSFERASE"/>
    <property type="match status" value="1"/>
</dbReference>
<accession>A0A5S6QNJ4</accession>
<evidence type="ECO:0000256" key="5">
    <source>
        <dbReference type="ARBA" id="ARBA00032759"/>
    </source>
</evidence>
<dbReference type="WBParaSite" id="TMUE_2000008926.1">
    <property type="protein sequence ID" value="TMUE_2000008926.1"/>
    <property type="gene ID" value="WBGene00285430"/>
</dbReference>
<evidence type="ECO:0000259" key="6">
    <source>
        <dbReference type="PROSITE" id="PS50404"/>
    </source>
</evidence>
<organism evidence="8 9">
    <name type="scientific">Trichuris muris</name>
    <name type="common">Mouse whipworm</name>
    <dbReference type="NCBI Taxonomy" id="70415"/>
    <lineage>
        <taxon>Eukaryota</taxon>
        <taxon>Metazoa</taxon>
        <taxon>Ecdysozoa</taxon>
        <taxon>Nematoda</taxon>
        <taxon>Enoplea</taxon>
        <taxon>Dorylaimia</taxon>
        <taxon>Trichinellida</taxon>
        <taxon>Trichuridae</taxon>
        <taxon>Trichuris</taxon>
    </lineage>
</organism>
<dbReference type="SFLD" id="SFLDG00363">
    <property type="entry name" value="AMPS_(cytGST):_Alpha-__Mu-__Pi"/>
    <property type="match status" value="1"/>
</dbReference>
<dbReference type="GO" id="GO:0006749">
    <property type="term" value="P:glutathione metabolic process"/>
    <property type="evidence" value="ECO:0007669"/>
    <property type="project" value="TreeGrafter"/>
</dbReference>
<dbReference type="InterPro" id="IPR004046">
    <property type="entry name" value="GST_C"/>
</dbReference>
<keyword evidence="4" id="KW-0808">Transferase</keyword>
<dbReference type="GO" id="GO:0004364">
    <property type="term" value="F:glutathione transferase activity"/>
    <property type="evidence" value="ECO:0007669"/>
    <property type="project" value="UniProtKB-EC"/>
</dbReference>
<evidence type="ECO:0000256" key="2">
    <source>
        <dbReference type="ARBA" id="ARBA00011738"/>
    </source>
</evidence>
<dbReference type="EC" id="2.5.1.18" evidence="3"/>
<protein>
    <recommendedName>
        <fullName evidence="3">glutathione transferase</fullName>
        <ecNumber evidence="3">2.5.1.18</ecNumber>
    </recommendedName>
    <alternativeName>
        <fullName evidence="5">GST class-pi</fullName>
    </alternativeName>
</protein>
<dbReference type="InterPro" id="IPR010987">
    <property type="entry name" value="Glutathione-S-Trfase_C-like"/>
</dbReference>
<dbReference type="Pfam" id="PF14497">
    <property type="entry name" value="GST_C_3"/>
    <property type="match status" value="1"/>
</dbReference>
<dbReference type="Proteomes" id="UP000046395">
    <property type="component" value="Unassembled WGS sequence"/>
</dbReference>
<reference evidence="9" key="1">
    <citation type="submission" date="2019-12" db="UniProtKB">
        <authorList>
            <consortium name="WormBaseParasite"/>
        </authorList>
    </citation>
    <scope>IDENTIFICATION</scope>
</reference>
<dbReference type="SUPFAM" id="SSF52833">
    <property type="entry name" value="Thioredoxin-like"/>
    <property type="match status" value="1"/>
</dbReference>
<feature type="domain" description="GST N-terminal" evidence="6">
    <location>
        <begin position="3"/>
        <end position="80"/>
    </location>
</feature>
<proteinExistence type="inferred from homology"/>
<dbReference type="FunFam" id="1.20.1050.10:FF:000020">
    <property type="entry name" value="Glutathione S-transferase P 1"/>
    <property type="match status" value="1"/>
</dbReference>
<dbReference type="InterPro" id="IPR004045">
    <property type="entry name" value="Glutathione_S-Trfase_N"/>
</dbReference>
<dbReference type="PANTHER" id="PTHR11571:SF141">
    <property type="entry name" value="GLUTATHIONE S-TRANSFERASE"/>
    <property type="match status" value="1"/>
</dbReference>